<evidence type="ECO:0000313" key="2">
    <source>
        <dbReference type="Proteomes" id="UP000217895"/>
    </source>
</evidence>
<evidence type="ECO:0000313" key="1">
    <source>
        <dbReference type="EMBL" id="BAY55208.1"/>
    </source>
</evidence>
<dbReference type="AlphaFoldDB" id="A0A1Z4JEV9"/>
<proteinExistence type="predicted"/>
<protein>
    <submittedName>
        <fullName evidence="1">Uncharacterized protein</fullName>
    </submittedName>
</protein>
<name>A0A1Z4JEV9_LEPBY</name>
<sequence length="91" mass="10497">MILKTFTCDYPWIYSSNKSEIKKSEHSCSDYIEAFIDGSPVRKTFAEKRTSQNLLGFDGVTAPDDPECWSVGERDSELVTPYEVEDERRIH</sequence>
<gene>
    <name evidence="1" type="ORF">NIES2135_20300</name>
</gene>
<reference evidence="1 2" key="1">
    <citation type="submission" date="2017-06" db="EMBL/GenBank/DDBJ databases">
        <title>Genome sequencing of cyanobaciteial culture collection at National Institute for Environmental Studies (NIES).</title>
        <authorList>
            <person name="Hirose Y."/>
            <person name="Shimura Y."/>
            <person name="Fujisawa T."/>
            <person name="Nakamura Y."/>
            <person name="Kawachi M."/>
        </authorList>
    </citation>
    <scope>NUCLEOTIDE SEQUENCE [LARGE SCALE GENOMIC DNA]</scope>
    <source>
        <strain evidence="1 2">NIES-2135</strain>
    </source>
</reference>
<dbReference type="Proteomes" id="UP000217895">
    <property type="component" value="Chromosome"/>
</dbReference>
<accession>A0A1Z4JEV9</accession>
<dbReference type="EMBL" id="AP018203">
    <property type="protein sequence ID" value="BAY55208.1"/>
    <property type="molecule type" value="Genomic_DNA"/>
</dbReference>
<keyword evidence="2" id="KW-1185">Reference proteome</keyword>
<organism evidence="1 2">
    <name type="scientific">Leptolyngbya boryana NIES-2135</name>
    <dbReference type="NCBI Taxonomy" id="1973484"/>
    <lineage>
        <taxon>Bacteria</taxon>
        <taxon>Bacillati</taxon>
        <taxon>Cyanobacteriota</taxon>
        <taxon>Cyanophyceae</taxon>
        <taxon>Leptolyngbyales</taxon>
        <taxon>Leptolyngbyaceae</taxon>
        <taxon>Leptolyngbya group</taxon>
        <taxon>Leptolyngbya</taxon>
    </lineage>
</organism>